<feature type="compositionally biased region" description="Basic and acidic residues" evidence="1">
    <location>
        <begin position="428"/>
        <end position="450"/>
    </location>
</feature>
<name>A0A8H7BZU9_9FUNG</name>
<evidence type="ECO:0000256" key="2">
    <source>
        <dbReference type="SAM" id="Phobius"/>
    </source>
</evidence>
<evidence type="ECO:0000256" key="1">
    <source>
        <dbReference type="SAM" id="MobiDB-lite"/>
    </source>
</evidence>
<comment type="caution">
    <text evidence="3">The sequence shown here is derived from an EMBL/GenBank/DDBJ whole genome shotgun (WGS) entry which is preliminary data.</text>
</comment>
<feature type="compositionally biased region" description="Low complexity" evidence="1">
    <location>
        <begin position="630"/>
        <end position="649"/>
    </location>
</feature>
<feature type="region of interest" description="Disordered" evidence="1">
    <location>
        <begin position="162"/>
        <end position="283"/>
    </location>
</feature>
<gene>
    <name evidence="3" type="ORF">EC973_000151</name>
</gene>
<feature type="compositionally biased region" description="Basic and acidic residues" evidence="1">
    <location>
        <begin position="213"/>
        <end position="236"/>
    </location>
</feature>
<dbReference type="OrthoDB" id="10656559at2759"/>
<feature type="region of interest" description="Disordered" evidence="1">
    <location>
        <begin position="95"/>
        <end position="150"/>
    </location>
</feature>
<feature type="region of interest" description="Disordered" evidence="1">
    <location>
        <begin position="348"/>
        <end position="668"/>
    </location>
</feature>
<feature type="compositionally biased region" description="Pro residues" evidence="1">
    <location>
        <begin position="620"/>
        <end position="629"/>
    </location>
</feature>
<evidence type="ECO:0000313" key="4">
    <source>
        <dbReference type="Proteomes" id="UP000605846"/>
    </source>
</evidence>
<feature type="compositionally biased region" description="Low complexity" evidence="1">
    <location>
        <begin position="557"/>
        <end position="568"/>
    </location>
</feature>
<dbReference type="AlphaFoldDB" id="A0A8H7BZU9"/>
<dbReference type="Proteomes" id="UP000605846">
    <property type="component" value="Unassembled WGS sequence"/>
</dbReference>
<proteinExistence type="predicted"/>
<keyword evidence="2" id="KW-0472">Membrane</keyword>
<feature type="compositionally biased region" description="Basic and acidic residues" evidence="1">
    <location>
        <begin position="125"/>
        <end position="138"/>
    </location>
</feature>
<protein>
    <submittedName>
        <fullName evidence="3">Uncharacterized protein</fullName>
    </submittedName>
</protein>
<keyword evidence="2" id="KW-0812">Transmembrane</keyword>
<feature type="compositionally biased region" description="Basic and acidic residues" evidence="1">
    <location>
        <begin position="168"/>
        <end position="191"/>
    </location>
</feature>
<dbReference type="EMBL" id="JABAYA010000001">
    <property type="protein sequence ID" value="KAF7732875.1"/>
    <property type="molecule type" value="Genomic_DNA"/>
</dbReference>
<feature type="compositionally biased region" description="Acidic residues" evidence="1">
    <location>
        <begin position="112"/>
        <end position="124"/>
    </location>
</feature>
<feature type="compositionally biased region" description="Basic residues" evidence="1">
    <location>
        <begin position="650"/>
        <end position="668"/>
    </location>
</feature>
<keyword evidence="4" id="KW-1185">Reference proteome</keyword>
<feature type="compositionally biased region" description="Polar residues" evidence="1">
    <location>
        <begin position="593"/>
        <end position="616"/>
    </location>
</feature>
<feature type="compositionally biased region" description="Basic and acidic residues" evidence="1">
    <location>
        <begin position="469"/>
        <end position="484"/>
    </location>
</feature>
<evidence type="ECO:0000313" key="3">
    <source>
        <dbReference type="EMBL" id="KAF7732875.1"/>
    </source>
</evidence>
<feature type="transmembrane region" description="Helical" evidence="2">
    <location>
        <begin position="45"/>
        <end position="66"/>
    </location>
</feature>
<feature type="compositionally biased region" description="Basic residues" evidence="1">
    <location>
        <begin position="578"/>
        <end position="588"/>
    </location>
</feature>
<organism evidence="3 4">
    <name type="scientific">Apophysomyces ossiformis</name>
    <dbReference type="NCBI Taxonomy" id="679940"/>
    <lineage>
        <taxon>Eukaryota</taxon>
        <taxon>Fungi</taxon>
        <taxon>Fungi incertae sedis</taxon>
        <taxon>Mucoromycota</taxon>
        <taxon>Mucoromycotina</taxon>
        <taxon>Mucoromycetes</taxon>
        <taxon>Mucorales</taxon>
        <taxon>Mucorineae</taxon>
        <taxon>Mucoraceae</taxon>
        <taxon>Apophysomyces</taxon>
    </lineage>
</organism>
<sequence>MILYGIVLAYLVVAMIRPLQAMDMTTHFIELMAMETKTPLGRIGRFIALSARFVVLLIILLSLALLEDITLFRQWLKTNVPAKTTITTTQPTKPVVEKPLIFAPPTPPAEDIQCDETDAAEDEEKEKKAKEEEEEKKQHPQQPEEDLPAKPLPVAVEDHTTLSAEISRSTDRENKALSHLDDQKERERHLCADNANIPEAEIGQNPVSPNNITKEENGKNIVDRAPDSTTKTDKDASGATKNADTLSVEPANNDPIPLDNHSSTTEEAAALPEKGNLPTDTLSETKDGELLTAAREEDTVPQATELAVDTSFQPRLTTSIDDGAKASDILAQDPVKDEHPAAMIVSDQDQQTIGVFSNPEIPERNDEPSPLSAAEYQNTAASTHRYLPDDDKQTEPLGSALESGANDDKEHEPLQHSSHNATIASHRHLPDDNKNEEPIISRQQQERPHEEEEQEEKEMTPPTYSNGVKESKQQQEQQHDDTKDIPIPPISSESNHYHTIANTAHSHSEVIPNPLKEPVVLPSYSPIDTTQPSAFPAVAVTATEPEGAEDNSPPATRSSIKSSRRSSSTIHEDQQSRRSSRFLQKLKRKSQESLRISSRTKSNSSKYPESIVSSNQSPTTLPPPPPPPTSTSSGTLPTTVKRSVSSKVSSRLKKSGNRLTKLFRKSDK</sequence>
<keyword evidence="2" id="KW-1133">Transmembrane helix</keyword>
<reference evidence="3" key="1">
    <citation type="submission" date="2020-01" db="EMBL/GenBank/DDBJ databases">
        <title>Genome Sequencing of Three Apophysomyces-Like Fungal Strains Confirms a Novel Fungal Genus in the Mucoromycota with divergent Burkholderia-like Endosymbiotic Bacteria.</title>
        <authorList>
            <person name="Stajich J.E."/>
            <person name="Macias A.M."/>
            <person name="Carter-House D."/>
            <person name="Lovett B."/>
            <person name="Kasson L.R."/>
            <person name="Berry K."/>
            <person name="Grigoriev I."/>
            <person name="Chang Y."/>
            <person name="Spatafora J."/>
            <person name="Kasson M.T."/>
        </authorList>
    </citation>
    <scope>NUCLEOTIDE SEQUENCE</scope>
    <source>
        <strain evidence="3">NRRL A-21654</strain>
    </source>
</reference>
<accession>A0A8H7BZU9</accession>